<keyword evidence="4" id="KW-0560">Oxidoreductase</keyword>
<dbReference type="PANTHER" id="PTHR43400:SF7">
    <property type="entry name" value="FAD-DEPENDENT OXIDOREDUCTASE 2 FAD BINDING DOMAIN-CONTAINING PROTEIN"/>
    <property type="match status" value="1"/>
</dbReference>
<evidence type="ECO:0000313" key="7">
    <source>
        <dbReference type="EMBL" id="HJH42276.1"/>
    </source>
</evidence>
<evidence type="ECO:0000256" key="5">
    <source>
        <dbReference type="SAM" id="MobiDB-lite"/>
    </source>
</evidence>
<reference evidence="8 9" key="1">
    <citation type="journal article" date="2018" name="Int. J. Syst. Evol. Microbiol.">
        <title>Rubneribacter badeniensis gen. nov., sp. nov. and Enteroscipio rubneri gen. nov., sp. nov., new members of the Eggerthellaceae isolated from human faeces.</title>
        <authorList>
            <person name="Danylec N."/>
            <person name="Gobl A."/>
            <person name="Stoll D.A."/>
            <person name="Hetzer B."/>
            <person name="Kulling S.E."/>
            <person name="Huch M."/>
        </authorList>
    </citation>
    <scope>NUCLEOTIDE SEQUENCE [LARGE SCALE GENOMIC DNA]</scope>
    <source>
        <strain evidence="8 9">ResAG-85</strain>
    </source>
</reference>
<dbReference type="PROSITE" id="PS51318">
    <property type="entry name" value="TAT"/>
    <property type="match status" value="1"/>
</dbReference>
<gene>
    <name evidence="8" type="ORF">C2L80_09465</name>
    <name evidence="7" type="ORF">K8V16_00580</name>
</gene>
<name>A0A2K2U3R0_9ACTN</name>
<dbReference type="EMBL" id="DYZL01000012">
    <property type="protein sequence ID" value="HJH42276.1"/>
    <property type="molecule type" value="Genomic_DNA"/>
</dbReference>
<evidence type="ECO:0000259" key="6">
    <source>
        <dbReference type="Pfam" id="PF00890"/>
    </source>
</evidence>
<dbReference type="InterPro" id="IPR027477">
    <property type="entry name" value="Succ_DH/fumarate_Rdtase_cat_sf"/>
</dbReference>
<dbReference type="InterPro" id="IPR003953">
    <property type="entry name" value="FAD-dep_OxRdtase_2_FAD-bd"/>
</dbReference>
<dbReference type="Pfam" id="PF00890">
    <property type="entry name" value="FAD_binding_2"/>
    <property type="match status" value="1"/>
</dbReference>
<dbReference type="Proteomes" id="UP000236488">
    <property type="component" value="Unassembled WGS sequence"/>
</dbReference>
<proteinExistence type="predicted"/>
<dbReference type="Proteomes" id="UP000789325">
    <property type="component" value="Unassembled WGS sequence"/>
</dbReference>
<dbReference type="Gene3D" id="3.50.50.60">
    <property type="entry name" value="FAD/NAD(P)-binding domain"/>
    <property type="match status" value="2"/>
</dbReference>
<comment type="cofactor">
    <cofactor evidence="1">
        <name>FAD</name>
        <dbReference type="ChEBI" id="CHEBI:57692"/>
    </cofactor>
</comment>
<dbReference type="InterPro" id="IPR006311">
    <property type="entry name" value="TAT_signal"/>
</dbReference>
<dbReference type="SUPFAM" id="SSF51905">
    <property type="entry name" value="FAD/NAD(P)-binding domain"/>
    <property type="match status" value="1"/>
</dbReference>
<evidence type="ECO:0000256" key="1">
    <source>
        <dbReference type="ARBA" id="ARBA00001974"/>
    </source>
</evidence>
<sequence>MREENDWACAAEGLESGTLSRRSFLVGAGATGALTMLGLAGCAPATSGSTDATASSGAADEAAGGSEAAGGGGGGAAGPAMGGGTADPEWRTDPGIDSFEPKETRDFDVVVLGAGHAGVACAHKAAEMGKKVVLVEKQKEENYQNLGNENGHINSEWQKSHGVPEVDPMVFFNNWQLNSGNRAEPDILSYFCHHSGEVFDWHLSFTPGYDPICETWDDIPDEWTPQLGSFYSWPGAANHQAELEGATYAGITQVNYNAIQAAVENDGMEMLWGHEAVYLVKDGERVSGAIVEGDDGQIQLNASIGVVVCTGDMSTNTTMCGELLTEISDLNPESDGFSGMGQDGMGQKMMYWAGGEFEIGPRAAMGGANVSPMGPWQGTHVLLLDKDGYRYSNEAFSTSFIAGIPGARHEAGFVSVFDSNWRATVNRMPIGHLNVKWWDDQEGHFGAAHWDNDFTADHADSGPEGFQTSEAEHGAFTCYCSNDLATLAGYCGYEGEAAEQFVASVERYNEMCEQGVDTDYGKPVEVLNKLEPPYFAIPFPTDGNMAGGLVTLTGMFCDRHGQVRAQKTFTPIEGLFAAGNCMGGRFPLQYTSPINGVSIGFAQTSGYMVGEYLGGK</sequence>
<feature type="compositionally biased region" description="Low complexity" evidence="5">
    <location>
        <begin position="45"/>
        <end position="66"/>
    </location>
</feature>
<accession>A0A2K2U3R0</accession>
<dbReference type="EMBL" id="PPEL01000060">
    <property type="protein sequence ID" value="PNV64892.1"/>
    <property type="molecule type" value="Genomic_DNA"/>
</dbReference>
<reference evidence="7" key="3">
    <citation type="submission" date="2021-09" db="EMBL/GenBank/DDBJ databases">
        <authorList>
            <person name="Gilroy R."/>
        </authorList>
    </citation>
    <scope>NUCLEOTIDE SEQUENCE</scope>
    <source>
        <strain evidence="7">USAMLcec12-2067</strain>
    </source>
</reference>
<feature type="region of interest" description="Disordered" evidence="5">
    <location>
        <begin position="45"/>
        <end position="101"/>
    </location>
</feature>
<evidence type="ECO:0000313" key="8">
    <source>
        <dbReference type="EMBL" id="PNV64892.1"/>
    </source>
</evidence>
<dbReference type="SUPFAM" id="SSF56425">
    <property type="entry name" value="Succinate dehydrogenase/fumarate reductase flavoprotein, catalytic domain"/>
    <property type="match status" value="1"/>
</dbReference>
<keyword evidence="3" id="KW-0274">FAD</keyword>
<keyword evidence="9" id="KW-1185">Reference proteome</keyword>
<keyword evidence="2" id="KW-0285">Flavoprotein</keyword>
<dbReference type="InterPro" id="IPR036188">
    <property type="entry name" value="FAD/NAD-bd_sf"/>
</dbReference>
<dbReference type="AlphaFoldDB" id="A0A2K2U3R0"/>
<evidence type="ECO:0000256" key="3">
    <source>
        <dbReference type="ARBA" id="ARBA00022827"/>
    </source>
</evidence>
<comment type="caution">
    <text evidence="8">The sequence shown here is derived from an EMBL/GenBank/DDBJ whole genome shotgun (WGS) entry which is preliminary data.</text>
</comment>
<evidence type="ECO:0000313" key="9">
    <source>
        <dbReference type="Proteomes" id="UP000236488"/>
    </source>
</evidence>
<evidence type="ECO:0000256" key="2">
    <source>
        <dbReference type="ARBA" id="ARBA00022630"/>
    </source>
</evidence>
<feature type="compositionally biased region" description="Gly residues" evidence="5">
    <location>
        <begin position="67"/>
        <end position="85"/>
    </location>
</feature>
<dbReference type="RefSeq" id="WP_087197576.1">
    <property type="nucleotide sequence ID" value="NZ_PPEL01000060.1"/>
</dbReference>
<organism evidence="8 9">
    <name type="scientific">Rubneribacter badeniensis</name>
    <dbReference type="NCBI Taxonomy" id="2070688"/>
    <lineage>
        <taxon>Bacteria</taxon>
        <taxon>Bacillati</taxon>
        <taxon>Actinomycetota</taxon>
        <taxon>Coriobacteriia</taxon>
        <taxon>Eggerthellales</taxon>
        <taxon>Eggerthellaceae</taxon>
        <taxon>Rubneribacter</taxon>
    </lineage>
</organism>
<feature type="domain" description="FAD-dependent oxidoreductase 2 FAD-binding" evidence="6">
    <location>
        <begin position="108"/>
        <end position="585"/>
    </location>
</feature>
<dbReference type="PANTHER" id="PTHR43400">
    <property type="entry name" value="FUMARATE REDUCTASE"/>
    <property type="match status" value="1"/>
</dbReference>
<dbReference type="Gene3D" id="3.90.700.10">
    <property type="entry name" value="Succinate dehydrogenase/fumarate reductase flavoprotein, catalytic domain"/>
    <property type="match status" value="1"/>
</dbReference>
<protein>
    <submittedName>
        <fullName evidence="8">FAD-binding protein</fullName>
    </submittedName>
    <submittedName>
        <fullName evidence="7">FAD-dependent oxidoreductase</fullName>
    </submittedName>
</protein>
<dbReference type="InterPro" id="IPR050315">
    <property type="entry name" value="FAD-oxidoreductase_2"/>
</dbReference>
<evidence type="ECO:0000256" key="4">
    <source>
        <dbReference type="ARBA" id="ARBA00023002"/>
    </source>
</evidence>
<dbReference type="GO" id="GO:0033765">
    <property type="term" value="F:steroid dehydrogenase activity, acting on the CH-CH group of donors"/>
    <property type="evidence" value="ECO:0007669"/>
    <property type="project" value="UniProtKB-ARBA"/>
</dbReference>
<feature type="compositionally biased region" description="Basic and acidic residues" evidence="5">
    <location>
        <begin position="88"/>
        <end position="101"/>
    </location>
</feature>
<reference evidence="7" key="2">
    <citation type="journal article" date="2021" name="PeerJ">
        <title>Extensive microbial diversity within the chicken gut microbiome revealed by metagenomics and culture.</title>
        <authorList>
            <person name="Gilroy R."/>
            <person name="Ravi A."/>
            <person name="Getino M."/>
            <person name="Pursley I."/>
            <person name="Horton D.L."/>
            <person name="Alikhan N.F."/>
            <person name="Baker D."/>
            <person name="Gharbi K."/>
            <person name="Hall N."/>
            <person name="Watson M."/>
            <person name="Adriaenssens E.M."/>
            <person name="Foster-Nyarko E."/>
            <person name="Jarju S."/>
            <person name="Secka A."/>
            <person name="Antonio M."/>
            <person name="Oren A."/>
            <person name="Chaudhuri R.R."/>
            <person name="La Ragione R."/>
            <person name="Hildebrand F."/>
            <person name="Pallen M.J."/>
        </authorList>
    </citation>
    <scope>NUCLEOTIDE SEQUENCE</scope>
    <source>
        <strain evidence="7">USAMLcec12-2067</strain>
    </source>
</reference>